<dbReference type="AlphaFoldDB" id="A0A7X0BUF0"/>
<dbReference type="EMBL" id="JACHLL010000005">
    <property type="protein sequence ID" value="MBB6342698.1"/>
    <property type="molecule type" value="Genomic_DNA"/>
</dbReference>
<protein>
    <submittedName>
        <fullName evidence="1">Transcription elongation GreA/GreB family factor</fullName>
    </submittedName>
</protein>
<gene>
    <name evidence="1" type="ORF">HNP49_002880</name>
</gene>
<name>A0A7X0BUF0_9PSED</name>
<accession>A0A7X0BUF0</accession>
<sequence>MDKPALLAHIIQRLNADLQQAVLAAEAAHADATHEESVAENQYDTLGLEASYLAAGHSRRVLELREALVRYNALSLRPHDAERGIQLTSLVCLTDEQGQLQHLFLGPEGAAGKFDSAQGEVLLISPQAPLARQLLGLQEGDQLQVAGKSLTVVAYD</sequence>
<keyword evidence="2" id="KW-1185">Reference proteome</keyword>
<proteinExistence type="predicted"/>
<dbReference type="Proteomes" id="UP000557193">
    <property type="component" value="Unassembled WGS sequence"/>
</dbReference>
<organism evidence="1 2">
    <name type="scientific">Pseudomonas fluvialis</name>
    <dbReference type="NCBI Taxonomy" id="1793966"/>
    <lineage>
        <taxon>Bacteria</taxon>
        <taxon>Pseudomonadati</taxon>
        <taxon>Pseudomonadota</taxon>
        <taxon>Gammaproteobacteria</taxon>
        <taxon>Pseudomonadales</taxon>
        <taxon>Pseudomonadaceae</taxon>
        <taxon>Pseudomonas</taxon>
    </lineage>
</organism>
<evidence type="ECO:0000313" key="2">
    <source>
        <dbReference type="Proteomes" id="UP000557193"/>
    </source>
</evidence>
<dbReference type="RefSeq" id="WP_184684389.1">
    <property type="nucleotide sequence ID" value="NZ_JACHLL010000005.1"/>
</dbReference>
<evidence type="ECO:0000313" key="1">
    <source>
        <dbReference type="EMBL" id="MBB6342698.1"/>
    </source>
</evidence>
<dbReference type="SUPFAM" id="SSF54534">
    <property type="entry name" value="FKBP-like"/>
    <property type="match status" value="1"/>
</dbReference>
<reference evidence="1 2" key="1">
    <citation type="submission" date="2020-08" db="EMBL/GenBank/DDBJ databases">
        <title>Functional genomics of gut bacteria from endangered species of beetles.</title>
        <authorList>
            <person name="Carlos-Shanley C."/>
        </authorList>
    </citation>
    <scope>NUCLEOTIDE SEQUENCE [LARGE SCALE GENOMIC DNA]</scope>
    <source>
        <strain evidence="1 2">S00202</strain>
    </source>
</reference>
<comment type="caution">
    <text evidence="1">The sequence shown here is derived from an EMBL/GenBank/DDBJ whole genome shotgun (WGS) entry which is preliminary data.</text>
</comment>